<feature type="compositionally biased region" description="Polar residues" evidence="1">
    <location>
        <begin position="565"/>
        <end position="574"/>
    </location>
</feature>
<feature type="region of interest" description="Disordered" evidence="1">
    <location>
        <begin position="1"/>
        <end position="20"/>
    </location>
</feature>
<feature type="region of interest" description="Disordered" evidence="1">
    <location>
        <begin position="558"/>
        <end position="609"/>
    </location>
</feature>
<sequence length="745" mass="78026">MERHKNRASNLLLPPGPQLQMRRATPADHEALVEAALKCMWVRSEHVAELQAFLRSLMIRAVSSCGVVGFFLLPMWLVTCTVVSETPERNDKAKAGGAQSVIANEVSPRLHCTLDELMDKLVELHFVEPQPDWATRPGLPADLVSWVMRAVTQVLVIALVMDSAGVLHLDLEHSPPPPPSCRSSPRQSASPRQRPQPAPGHVLACGGPLPPAPPSSAPAPAPAPAVAVAAAQAAVADAASKQREAAEQAQAAAAAAVQAQQRAQEKASRLLPQAVQGIALVDAVAVTCAFGPKSLDRDVMLQFSSAKPQPRPSVSTRSQVKAAQQRAAAVPPDAVAEAGKAGASAGAASADAGGGGGGGGGAAAAFSDLVYPGVAASMADLQAWLPGRLQSRALESRDRSGERLLSGVQAASCRPLGELPKVLRKAAAAGKAEVQVVPRLDGQLTALLESLQRQSGEGVDAARLTETEQAGLRGYLLRAVHVYTHVFNLLLLRGQRLQAAAQQRPNMRLQLRAQETEAADRLHRAATAAPPPRPPAGVLAGTAGAGVLARSWRPCWHGRRGRQASRPTLTTGNIPSDAAASAASTSTGASPSPWPSPWPSPEASRTEEELLQRARPLLARAGPPEQQQREEDAAAALQLLQGSAAGPTSRLEAPAVPRVLELLQWRAGAAVPMTAGAQEFMARLLQGTRRGELGRAERQRGAAAGAAAGVGMKDAAGAGTQPQPPQQPQQPQRPQRERRRNTMRP</sequence>
<protein>
    <submittedName>
        <fullName evidence="3">Uncharacterized protein</fullName>
    </submittedName>
</protein>
<gene>
    <name evidence="3" type="ORF">CHLRE_03g146427v5</name>
</gene>
<feature type="region of interest" description="Disordered" evidence="1">
    <location>
        <begin position="170"/>
        <end position="222"/>
    </location>
</feature>
<evidence type="ECO:0000313" key="4">
    <source>
        <dbReference type="Proteomes" id="UP000006906"/>
    </source>
</evidence>
<accession>A0A2K3DVG1</accession>
<dbReference type="GeneID" id="5721220"/>
<name>A0A2K3DVG1_CHLRE</name>
<keyword evidence="2" id="KW-1133">Transmembrane helix</keyword>
<feature type="compositionally biased region" description="Low complexity" evidence="1">
    <location>
        <begin position="181"/>
        <end position="195"/>
    </location>
</feature>
<feature type="region of interest" description="Disordered" evidence="1">
    <location>
        <begin position="304"/>
        <end position="335"/>
    </location>
</feature>
<dbReference type="Gramene" id="PNW84519">
    <property type="protein sequence ID" value="PNW84519"/>
    <property type="gene ID" value="CHLRE_03g146427v5"/>
</dbReference>
<feature type="compositionally biased region" description="Low complexity" evidence="1">
    <location>
        <begin position="701"/>
        <end position="721"/>
    </location>
</feature>
<keyword evidence="4" id="KW-1185">Reference proteome</keyword>
<keyword evidence="2" id="KW-0472">Membrane</keyword>
<proteinExistence type="predicted"/>
<feature type="region of interest" description="Disordered" evidence="1">
    <location>
        <begin position="692"/>
        <end position="745"/>
    </location>
</feature>
<feature type="compositionally biased region" description="Pro residues" evidence="1">
    <location>
        <begin position="208"/>
        <end position="222"/>
    </location>
</feature>
<feature type="compositionally biased region" description="Low complexity" evidence="1">
    <location>
        <begin position="319"/>
        <end position="335"/>
    </location>
</feature>
<evidence type="ECO:0000256" key="1">
    <source>
        <dbReference type="SAM" id="MobiDB-lite"/>
    </source>
</evidence>
<dbReference type="AlphaFoldDB" id="A0A2K3DVG1"/>
<feature type="compositionally biased region" description="Basic residues" evidence="1">
    <location>
        <begin position="736"/>
        <end position="745"/>
    </location>
</feature>
<dbReference type="KEGG" id="cre:CHLRE_03g146427v5"/>
<feature type="compositionally biased region" description="Polar residues" evidence="1">
    <location>
        <begin position="304"/>
        <end position="318"/>
    </location>
</feature>
<reference evidence="3 4" key="1">
    <citation type="journal article" date="2007" name="Science">
        <title>The Chlamydomonas genome reveals the evolution of key animal and plant functions.</title>
        <authorList>
            <person name="Merchant S.S."/>
            <person name="Prochnik S.E."/>
            <person name="Vallon O."/>
            <person name="Harris E.H."/>
            <person name="Karpowicz S.J."/>
            <person name="Witman G.B."/>
            <person name="Terry A."/>
            <person name="Salamov A."/>
            <person name="Fritz-Laylin L.K."/>
            <person name="Marechal-Drouard L."/>
            <person name="Marshall W.F."/>
            <person name="Qu L.H."/>
            <person name="Nelson D.R."/>
            <person name="Sanderfoot A.A."/>
            <person name="Spalding M.H."/>
            <person name="Kapitonov V.V."/>
            <person name="Ren Q."/>
            <person name="Ferris P."/>
            <person name="Lindquist E."/>
            <person name="Shapiro H."/>
            <person name="Lucas S.M."/>
            <person name="Grimwood J."/>
            <person name="Schmutz J."/>
            <person name="Cardol P."/>
            <person name="Cerutti H."/>
            <person name="Chanfreau G."/>
            <person name="Chen C.L."/>
            <person name="Cognat V."/>
            <person name="Croft M.T."/>
            <person name="Dent R."/>
            <person name="Dutcher S."/>
            <person name="Fernandez E."/>
            <person name="Fukuzawa H."/>
            <person name="Gonzalez-Ballester D."/>
            <person name="Gonzalez-Halphen D."/>
            <person name="Hallmann A."/>
            <person name="Hanikenne M."/>
            <person name="Hippler M."/>
            <person name="Inwood W."/>
            <person name="Jabbari K."/>
            <person name="Kalanon M."/>
            <person name="Kuras R."/>
            <person name="Lefebvre P.A."/>
            <person name="Lemaire S.D."/>
            <person name="Lobanov A.V."/>
            <person name="Lohr M."/>
            <person name="Manuell A."/>
            <person name="Meier I."/>
            <person name="Mets L."/>
            <person name="Mittag M."/>
            <person name="Mittelmeier T."/>
            <person name="Moroney J.V."/>
            <person name="Moseley J."/>
            <person name="Napoli C."/>
            <person name="Nedelcu A.M."/>
            <person name="Niyogi K."/>
            <person name="Novoselov S.V."/>
            <person name="Paulsen I.T."/>
            <person name="Pazour G."/>
            <person name="Purton S."/>
            <person name="Ral J.P."/>
            <person name="Riano-Pachon D.M."/>
            <person name="Riekhof W."/>
            <person name="Rymarquis L."/>
            <person name="Schroda M."/>
            <person name="Stern D."/>
            <person name="Umen J."/>
            <person name="Willows R."/>
            <person name="Wilson N."/>
            <person name="Zimmer S.L."/>
            <person name="Allmer J."/>
            <person name="Balk J."/>
            <person name="Bisova K."/>
            <person name="Chen C.J."/>
            <person name="Elias M."/>
            <person name="Gendler K."/>
            <person name="Hauser C."/>
            <person name="Lamb M.R."/>
            <person name="Ledford H."/>
            <person name="Long J.C."/>
            <person name="Minagawa J."/>
            <person name="Page M.D."/>
            <person name="Pan J."/>
            <person name="Pootakham W."/>
            <person name="Roje S."/>
            <person name="Rose A."/>
            <person name="Stahlberg E."/>
            <person name="Terauchi A.M."/>
            <person name="Yang P."/>
            <person name="Ball S."/>
            <person name="Bowler C."/>
            <person name="Dieckmann C.L."/>
            <person name="Gladyshev V.N."/>
            <person name="Green P."/>
            <person name="Jorgensen R."/>
            <person name="Mayfield S."/>
            <person name="Mueller-Roeber B."/>
            <person name="Rajamani S."/>
            <person name="Sayre R.T."/>
            <person name="Brokstein P."/>
            <person name="Dubchak I."/>
            <person name="Goodstein D."/>
            <person name="Hornick L."/>
            <person name="Huang Y.W."/>
            <person name="Jhaveri J."/>
            <person name="Luo Y."/>
            <person name="Martinez D."/>
            <person name="Ngau W.C."/>
            <person name="Otillar B."/>
            <person name="Poliakov A."/>
            <person name="Porter A."/>
            <person name="Szajkowski L."/>
            <person name="Werner G."/>
            <person name="Zhou K."/>
            <person name="Grigoriev I.V."/>
            <person name="Rokhsar D.S."/>
            <person name="Grossman A.R."/>
        </authorList>
    </citation>
    <scope>NUCLEOTIDE SEQUENCE [LARGE SCALE GENOMIC DNA]</scope>
    <source>
        <strain evidence="4">CC-503</strain>
    </source>
</reference>
<feature type="region of interest" description="Disordered" evidence="1">
    <location>
        <begin position="516"/>
        <end position="540"/>
    </location>
</feature>
<feature type="transmembrane region" description="Helical" evidence="2">
    <location>
        <begin position="57"/>
        <end position="77"/>
    </location>
</feature>
<dbReference type="Proteomes" id="UP000006906">
    <property type="component" value="Chromosome 3"/>
</dbReference>
<keyword evidence="2" id="KW-0812">Transmembrane</keyword>
<evidence type="ECO:0000313" key="3">
    <source>
        <dbReference type="EMBL" id="PNW84519.1"/>
    </source>
</evidence>
<dbReference type="RefSeq" id="XP_042925584.1">
    <property type="nucleotide sequence ID" value="XM_043060455.1"/>
</dbReference>
<feature type="compositionally biased region" description="Low complexity" evidence="1">
    <location>
        <begin position="575"/>
        <end position="591"/>
    </location>
</feature>
<evidence type="ECO:0000256" key="2">
    <source>
        <dbReference type="SAM" id="Phobius"/>
    </source>
</evidence>
<organism evidence="3 4">
    <name type="scientific">Chlamydomonas reinhardtii</name>
    <name type="common">Chlamydomonas smithii</name>
    <dbReference type="NCBI Taxonomy" id="3055"/>
    <lineage>
        <taxon>Eukaryota</taxon>
        <taxon>Viridiplantae</taxon>
        <taxon>Chlorophyta</taxon>
        <taxon>core chlorophytes</taxon>
        <taxon>Chlorophyceae</taxon>
        <taxon>CS clade</taxon>
        <taxon>Chlamydomonadales</taxon>
        <taxon>Chlamydomonadaceae</taxon>
        <taxon>Chlamydomonas</taxon>
    </lineage>
</organism>
<dbReference type="OrthoDB" id="10685995at2759"/>
<dbReference type="InParanoid" id="A0A2K3DVG1"/>
<dbReference type="EMBL" id="CM008964">
    <property type="protein sequence ID" value="PNW84519.1"/>
    <property type="molecule type" value="Genomic_DNA"/>
</dbReference>